<dbReference type="GO" id="GO:0005886">
    <property type="term" value="C:plasma membrane"/>
    <property type="evidence" value="ECO:0007669"/>
    <property type="project" value="UniProtKB-ARBA"/>
</dbReference>
<evidence type="ECO:0000256" key="1">
    <source>
        <dbReference type="ARBA" id="ARBA00004479"/>
    </source>
</evidence>
<dbReference type="InParanoid" id="A0A6P7I4H1"/>
<evidence type="ECO:0000256" key="6">
    <source>
        <dbReference type="ARBA" id="ARBA00023136"/>
    </source>
</evidence>
<protein>
    <submittedName>
        <fullName evidence="12">Hematopoietic progenitor cell antigen CD34</fullName>
    </submittedName>
</protein>
<dbReference type="PANTHER" id="PTHR16677:SF2">
    <property type="entry name" value="SI:CH211-286O17.1"/>
    <property type="match status" value="1"/>
</dbReference>
<dbReference type="PRINTS" id="PR01700">
    <property type="entry name" value="CD34ANTIGEN"/>
</dbReference>
<evidence type="ECO:0000256" key="7">
    <source>
        <dbReference type="ARBA" id="ARBA00023180"/>
    </source>
</evidence>
<feature type="region of interest" description="Disordered" evidence="8">
    <location>
        <begin position="34"/>
        <end position="124"/>
    </location>
</feature>
<dbReference type="GeneID" id="114435344"/>
<gene>
    <name evidence="12" type="primary">si:ch211-286o17.1</name>
</gene>
<dbReference type="Proteomes" id="UP000515145">
    <property type="component" value="Chromosome 5"/>
</dbReference>
<dbReference type="AlphaFoldDB" id="A0A6P7I4H1"/>
<feature type="compositionally biased region" description="Low complexity" evidence="8">
    <location>
        <begin position="72"/>
        <end position="81"/>
    </location>
</feature>
<proteinExistence type="predicted"/>
<reference evidence="12" key="1">
    <citation type="submission" date="2025-08" db="UniProtKB">
        <authorList>
            <consortium name="RefSeq"/>
        </authorList>
    </citation>
    <scope>IDENTIFICATION</scope>
</reference>
<dbReference type="PANTHER" id="PTHR16677">
    <property type="entry name" value="HEMATOPOIETIC PROGENITOR CELL ANTIGEN CD34"/>
    <property type="match status" value="1"/>
</dbReference>
<evidence type="ECO:0000256" key="4">
    <source>
        <dbReference type="ARBA" id="ARBA00022889"/>
    </source>
</evidence>
<dbReference type="FunCoup" id="A0A6P7I4H1">
    <property type="interactions" value="69"/>
</dbReference>
<comment type="subcellular location">
    <subcellularLocation>
        <location evidence="1">Membrane</location>
        <topology evidence="1">Single-pass type I membrane protein</topology>
    </subcellularLocation>
</comment>
<feature type="transmembrane region" description="Helical" evidence="9">
    <location>
        <begin position="225"/>
        <end position="247"/>
    </location>
</feature>
<evidence type="ECO:0000256" key="8">
    <source>
        <dbReference type="SAM" id="MobiDB-lite"/>
    </source>
</evidence>
<feature type="compositionally biased region" description="Polar residues" evidence="8">
    <location>
        <begin position="297"/>
        <end position="321"/>
    </location>
</feature>
<keyword evidence="2 9" id="KW-0812">Transmembrane</keyword>
<keyword evidence="4" id="KW-0130">Cell adhesion</keyword>
<evidence type="ECO:0000256" key="2">
    <source>
        <dbReference type="ARBA" id="ARBA00022692"/>
    </source>
</evidence>
<feature type="chain" id="PRO_5028280476" evidence="10">
    <location>
        <begin position="30"/>
        <end position="321"/>
    </location>
</feature>
<feature type="signal peptide" evidence="10">
    <location>
        <begin position="1"/>
        <end position="29"/>
    </location>
</feature>
<dbReference type="InterPro" id="IPR013836">
    <property type="entry name" value="CD34/Podocalyxin"/>
</dbReference>
<keyword evidence="7" id="KW-0325">Glycoprotein</keyword>
<evidence type="ECO:0000256" key="9">
    <source>
        <dbReference type="SAM" id="Phobius"/>
    </source>
</evidence>
<evidence type="ECO:0000256" key="10">
    <source>
        <dbReference type="SAM" id="SignalP"/>
    </source>
</evidence>
<dbReference type="Pfam" id="PF06365">
    <property type="entry name" value="CD34_antigen"/>
    <property type="match status" value="1"/>
</dbReference>
<name>A0A6P7I4H1_9TELE</name>
<dbReference type="GO" id="GO:0007155">
    <property type="term" value="P:cell adhesion"/>
    <property type="evidence" value="ECO:0007669"/>
    <property type="project" value="UniProtKB-KW"/>
</dbReference>
<organism evidence="11 12">
    <name type="scientific">Parambassis ranga</name>
    <name type="common">Indian glassy fish</name>
    <dbReference type="NCBI Taxonomy" id="210632"/>
    <lineage>
        <taxon>Eukaryota</taxon>
        <taxon>Metazoa</taxon>
        <taxon>Chordata</taxon>
        <taxon>Craniata</taxon>
        <taxon>Vertebrata</taxon>
        <taxon>Euteleostomi</taxon>
        <taxon>Actinopterygii</taxon>
        <taxon>Neopterygii</taxon>
        <taxon>Teleostei</taxon>
        <taxon>Neoteleostei</taxon>
        <taxon>Acanthomorphata</taxon>
        <taxon>Ovalentaria</taxon>
        <taxon>Ambassidae</taxon>
        <taxon>Parambassis</taxon>
    </lineage>
</organism>
<evidence type="ECO:0000256" key="5">
    <source>
        <dbReference type="ARBA" id="ARBA00022989"/>
    </source>
</evidence>
<accession>A0A6P7I4H1</accession>
<keyword evidence="11" id="KW-1185">Reference proteome</keyword>
<keyword evidence="6 9" id="KW-0472">Membrane</keyword>
<evidence type="ECO:0000313" key="12">
    <source>
        <dbReference type="RefSeq" id="XP_028260793.1"/>
    </source>
</evidence>
<sequence length="321" mass="34398">MAASSAQRPRKMLAFALLLVASLFNGDLAQENEAANARGDMIPRTTTPQNDKRQHGQEAVDPLLETTESSEHTTTSTATESGLTVAQDAADEGTVDVHTDKPEGTPAPVSSRGDGPSNVKPVPQDDVVCVSKDTVQEKNAVSLKLKTSSNCDETKAKIESVLQELCGEDCKLELYQEDNSDETLVSGKYVEDDVAGMANKFNNDNIKDKTNVEEAVPRWGKNSKLVLVSLLLTGLLLAALLVAGYYLKTHRKNSKGVRLAESFQVDEENQANTLVSVAPLPQEPIDKPTVNGESPPENGTNQAPTTNGHSATQTPVADTEM</sequence>
<dbReference type="OrthoDB" id="8797786at2759"/>
<keyword evidence="3 10" id="KW-0732">Signal</keyword>
<keyword evidence="5 9" id="KW-1133">Transmembrane helix</keyword>
<dbReference type="RefSeq" id="XP_028260793.1">
    <property type="nucleotide sequence ID" value="XM_028404992.1"/>
</dbReference>
<dbReference type="InterPro" id="IPR008083">
    <property type="entry name" value="CD34"/>
</dbReference>
<feature type="region of interest" description="Disordered" evidence="8">
    <location>
        <begin position="274"/>
        <end position="321"/>
    </location>
</feature>
<evidence type="ECO:0000256" key="3">
    <source>
        <dbReference type="ARBA" id="ARBA00022729"/>
    </source>
</evidence>
<evidence type="ECO:0000313" key="11">
    <source>
        <dbReference type="Proteomes" id="UP000515145"/>
    </source>
</evidence>